<dbReference type="EMBL" id="GBXM01006219">
    <property type="protein sequence ID" value="JAI02359.1"/>
    <property type="molecule type" value="Transcribed_RNA"/>
</dbReference>
<sequence>MAFCNYISSDLLLQSTHINYFGLIFSIFCVLFIYFLFYFILFICSYVRK</sequence>
<organism evidence="2">
    <name type="scientific">Anguilla anguilla</name>
    <name type="common">European freshwater eel</name>
    <name type="synonym">Muraena anguilla</name>
    <dbReference type="NCBI Taxonomy" id="7936"/>
    <lineage>
        <taxon>Eukaryota</taxon>
        <taxon>Metazoa</taxon>
        <taxon>Chordata</taxon>
        <taxon>Craniata</taxon>
        <taxon>Vertebrata</taxon>
        <taxon>Euteleostomi</taxon>
        <taxon>Actinopterygii</taxon>
        <taxon>Neopterygii</taxon>
        <taxon>Teleostei</taxon>
        <taxon>Anguilliformes</taxon>
        <taxon>Anguillidae</taxon>
        <taxon>Anguilla</taxon>
    </lineage>
</organism>
<feature type="transmembrane region" description="Helical" evidence="1">
    <location>
        <begin position="20"/>
        <end position="47"/>
    </location>
</feature>
<keyword evidence="1" id="KW-1133">Transmembrane helix</keyword>
<evidence type="ECO:0000256" key="1">
    <source>
        <dbReference type="SAM" id="Phobius"/>
    </source>
</evidence>
<accession>A0A0E9XKZ0</accession>
<name>A0A0E9XKZ0_ANGAN</name>
<reference evidence="2" key="2">
    <citation type="journal article" date="2015" name="Fish Shellfish Immunol.">
        <title>Early steps in the European eel (Anguilla anguilla)-Vibrio vulnificus interaction in the gills: Role of the RtxA13 toxin.</title>
        <authorList>
            <person name="Callol A."/>
            <person name="Pajuelo D."/>
            <person name="Ebbesson L."/>
            <person name="Teles M."/>
            <person name="MacKenzie S."/>
            <person name="Amaro C."/>
        </authorList>
    </citation>
    <scope>NUCLEOTIDE SEQUENCE</scope>
</reference>
<proteinExistence type="predicted"/>
<evidence type="ECO:0000313" key="2">
    <source>
        <dbReference type="EMBL" id="JAI02359.1"/>
    </source>
</evidence>
<keyword evidence="1" id="KW-0472">Membrane</keyword>
<protein>
    <submittedName>
        <fullName evidence="2">Uncharacterized protein</fullName>
    </submittedName>
</protein>
<reference evidence="2" key="1">
    <citation type="submission" date="2014-11" db="EMBL/GenBank/DDBJ databases">
        <authorList>
            <person name="Amaro Gonzalez C."/>
        </authorList>
    </citation>
    <scope>NUCLEOTIDE SEQUENCE</scope>
</reference>
<dbReference type="AlphaFoldDB" id="A0A0E9XKZ0"/>
<keyword evidence="1" id="KW-0812">Transmembrane</keyword>